<accession>A0A1D1VE47</accession>
<sequence>MGRYKEVATDVETSQTPAKKSRKPRAVREHASDNSQPRNYGVWMPGEEEQLVQWIEDPTIYCTREQERRTPRRERWRRPE</sequence>
<organism evidence="2 3">
    <name type="scientific">Ramazzottius varieornatus</name>
    <name type="common">Water bear</name>
    <name type="synonym">Tardigrade</name>
    <dbReference type="NCBI Taxonomy" id="947166"/>
    <lineage>
        <taxon>Eukaryota</taxon>
        <taxon>Metazoa</taxon>
        <taxon>Ecdysozoa</taxon>
        <taxon>Tardigrada</taxon>
        <taxon>Eutardigrada</taxon>
        <taxon>Parachela</taxon>
        <taxon>Hypsibioidea</taxon>
        <taxon>Ramazzottiidae</taxon>
        <taxon>Ramazzottius</taxon>
    </lineage>
</organism>
<name>A0A1D1VE47_RAMVA</name>
<gene>
    <name evidence="2" type="primary">RvY_10846-1</name>
    <name evidence="2" type="synonym">RvY_10846.1</name>
    <name evidence="2" type="ORF">RvY_10846</name>
</gene>
<dbReference type="AlphaFoldDB" id="A0A1D1VE47"/>
<protein>
    <submittedName>
        <fullName evidence="2">Uncharacterized protein</fullName>
    </submittedName>
</protein>
<evidence type="ECO:0000313" key="2">
    <source>
        <dbReference type="EMBL" id="GAU99911.1"/>
    </source>
</evidence>
<reference evidence="2 3" key="1">
    <citation type="journal article" date="2016" name="Nat. Commun.">
        <title>Extremotolerant tardigrade genome and improved radiotolerance of human cultured cells by tardigrade-unique protein.</title>
        <authorList>
            <person name="Hashimoto T."/>
            <person name="Horikawa D.D."/>
            <person name="Saito Y."/>
            <person name="Kuwahara H."/>
            <person name="Kozuka-Hata H."/>
            <person name="Shin-I T."/>
            <person name="Minakuchi Y."/>
            <person name="Ohishi K."/>
            <person name="Motoyama A."/>
            <person name="Aizu T."/>
            <person name="Enomoto A."/>
            <person name="Kondo K."/>
            <person name="Tanaka S."/>
            <person name="Hara Y."/>
            <person name="Koshikawa S."/>
            <person name="Sagara H."/>
            <person name="Miura T."/>
            <person name="Yokobori S."/>
            <person name="Miyagawa K."/>
            <person name="Suzuki Y."/>
            <person name="Kubo T."/>
            <person name="Oyama M."/>
            <person name="Kohara Y."/>
            <person name="Fujiyama A."/>
            <person name="Arakawa K."/>
            <person name="Katayama T."/>
            <person name="Toyoda A."/>
            <person name="Kunieda T."/>
        </authorList>
    </citation>
    <scope>NUCLEOTIDE SEQUENCE [LARGE SCALE GENOMIC DNA]</scope>
    <source>
        <strain evidence="2 3">YOKOZUNA-1</strain>
    </source>
</reference>
<dbReference type="EMBL" id="BDGG01000005">
    <property type="protein sequence ID" value="GAU99911.1"/>
    <property type="molecule type" value="Genomic_DNA"/>
</dbReference>
<dbReference type="Proteomes" id="UP000186922">
    <property type="component" value="Unassembled WGS sequence"/>
</dbReference>
<keyword evidence="3" id="KW-1185">Reference proteome</keyword>
<feature type="region of interest" description="Disordered" evidence="1">
    <location>
        <begin position="1"/>
        <end position="42"/>
    </location>
</feature>
<comment type="caution">
    <text evidence="2">The sequence shown here is derived from an EMBL/GenBank/DDBJ whole genome shotgun (WGS) entry which is preliminary data.</text>
</comment>
<proteinExistence type="predicted"/>
<evidence type="ECO:0000313" key="3">
    <source>
        <dbReference type="Proteomes" id="UP000186922"/>
    </source>
</evidence>
<evidence type="ECO:0000256" key="1">
    <source>
        <dbReference type="SAM" id="MobiDB-lite"/>
    </source>
</evidence>